<gene>
    <name evidence="2" type="ORF">PYCCODRAFT_1432856</name>
</gene>
<protein>
    <submittedName>
        <fullName evidence="2">Uncharacterized protein</fullName>
    </submittedName>
</protein>
<feature type="compositionally biased region" description="Polar residues" evidence="1">
    <location>
        <begin position="1"/>
        <end position="24"/>
    </location>
</feature>
<name>A0A1Y2IVE9_TRAC3</name>
<dbReference type="EMBL" id="KZ084094">
    <property type="protein sequence ID" value="OSD05106.1"/>
    <property type="molecule type" value="Genomic_DNA"/>
</dbReference>
<reference evidence="2 3" key="1">
    <citation type="journal article" date="2015" name="Biotechnol. Biofuels">
        <title>Enhanced degradation of softwood versus hardwood by the white-rot fungus Pycnoporus coccineus.</title>
        <authorList>
            <person name="Couturier M."/>
            <person name="Navarro D."/>
            <person name="Chevret D."/>
            <person name="Henrissat B."/>
            <person name="Piumi F."/>
            <person name="Ruiz-Duenas F.J."/>
            <person name="Martinez A.T."/>
            <person name="Grigoriev I.V."/>
            <person name="Riley R."/>
            <person name="Lipzen A."/>
            <person name="Berrin J.G."/>
            <person name="Master E.R."/>
            <person name="Rosso M.N."/>
        </authorList>
    </citation>
    <scope>NUCLEOTIDE SEQUENCE [LARGE SCALE GENOMIC DNA]</scope>
    <source>
        <strain evidence="2 3">BRFM310</strain>
    </source>
</reference>
<evidence type="ECO:0000256" key="1">
    <source>
        <dbReference type="SAM" id="MobiDB-lite"/>
    </source>
</evidence>
<feature type="region of interest" description="Disordered" evidence="1">
    <location>
        <begin position="1"/>
        <end position="54"/>
    </location>
</feature>
<organism evidence="2 3">
    <name type="scientific">Trametes coccinea (strain BRFM310)</name>
    <name type="common">Pycnoporus coccineus</name>
    <dbReference type="NCBI Taxonomy" id="1353009"/>
    <lineage>
        <taxon>Eukaryota</taxon>
        <taxon>Fungi</taxon>
        <taxon>Dikarya</taxon>
        <taxon>Basidiomycota</taxon>
        <taxon>Agaricomycotina</taxon>
        <taxon>Agaricomycetes</taxon>
        <taxon>Polyporales</taxon>
        <taxon>Polyporaceae</taxon>
        <taxon>Trametes</taxon>
    </lineage>
</organism>
<evidence type="ECO:0000313" key="2">
    <source>
        <dbReference type="EMBL" id="OSD05106.1"/>
    </source>
</evidence>
<sequence length="106" mass="11359">MSRVSSPRTKKPAQSTTVATSPDAQPQKKSESSPRRRRTGRKPSGAKARVPSAVVGADVRRRAAYGAGWGWTASDRVAGQRAEFGRVPRQVETWRAAESLVVAATA</sequence>
<dbReference type="OrthoDB" id="2804351at2759"/>
<keyword evidence="3" id="KW-1185">Reference proteome</keyword>
<dbReference type="Proteomes" id="UP000193067">
    <property type="component" value="Unassembled WGS sequence"/>
</dbReference>
<evidence type="ECO:0000313" key="3">
    <source>
        <dbReference type="Proteomes" id="UP000193067"/>
    </source>
</evidence>
<accession>A0A1Y2IVE9</accession>
<proteinExistence type="predicted"/>
<dbReference type="AlphaFoldDB" id="A0A1Y2IVE9"/>